<dbReference type="SUPFAM" id="SSF52058">
    <property type="entry name" value="L domain-like"/>
    <property type="match status" value="1"/>
</dbReference>
<dbReference type="AlphaFoldDB" id="A0A438JR08"/>
<organism evidence="2 3">
    <name type="scientific">Vitis vinifera</name>
    <name type="common">Grape</name>
    <dbReference type="NCBI Taxonomy" id="29760"/>
    <lineage>
        <taxon>Eukaryota</taxon>
        <taxon>Viridiplantae</taxon>
        <taxon>Streptophyta</taxon>
        <taxon>Embryophyta</taxon>
        <taxon>Tracheophyta</taxon>
        <taxon>Spermatophyta</taxon>
        <taxon>Magnoliopsida</taxon>
        <taxon>eudicotyledons</taxon>
        <taxon>Gunneridae</taxon>
        <taxon>Pentapetalae</taxon>
        <taxon>rosids</taxon>
        <taxon>Vitales</taxon>
        <taxon>Vitaceae</taxon>
        <taxon>Viteae</taxon>
        <taxon>Vitis</taxon>
    </lineage>
</organism>
<evidence type="ECO:0000313" key="2">
    <source>
        <dbReference type="EMBL" id="RVX11392.1"/>
    </source>
</evidence>
<accession>A0A438JR08</accession>
<reference evidence="2 3" key="1">
    <citation type="journal article" date="2018" name="PLoS Genet.">
        <title>Population sequencing reveals clonal diversity and ancestral inbreeding in the grapevine cultivar Chardonnay.</title>
        <authorList>
            <person name="Roach M.J."/>
            <person name="Johnson D.L."/>
            <person name="Bohlmann J."/>
            <person name="van Vuuren H.J."/>
            <person name="Jones S.J."/>
            <person name="Pretorius I.S."/>
            <person name="Schmidt S.A."/>
            <person name="Borneman A.R."/>
        </authorList>
    </citation>
    <scope>NUCLEOTIDE SEQUENCE [LARGE SCALE GENOMIC DNA]</scope>
    <source>
        <strain evidence="3">cv. Chardonnay</strain>
        <tissue evidence="2">Leaf</tissue>
    </source>
</reference>
<dbReference type="Gene3D" id="3.80.10.10">
    <property type="entry name" value="Ribonuclease Inhibitor"/>
    <property type="match status" value="1"/>
</dbReference>
<proteinExistence type="predicted"/>
<gene>
    <name evidence="2" type="ORF">CK203_019629</name>
</gene>
<protein>
    <recommendedName>
        <fullName evidence="4">Disease resistance protein</fullName>
    </recommendedName>
</protein>
<feature type="region of interest" description="Disordered" evidence="1">
    <location>
        <begin position="116"/>
        <end position="137"/>
    </location>
</feature>
<name>A0A438JR08_VITVI</name>
<dbReference type="InterPro" id="IPR032675">
    <property type="entry name" value="LRR_dom_sf"/>
</dbReference>
<sequence length="137" mass="15873">MYKLDWSAIGFLEMLEEIQWLPPSLHWINACGCTGLKSLIHSQIQSLDLEKFLEMESSCMQGYLCLDKTNAIKEFPSSMDHLTLQELSMRVCQNLRSLPSSIGRLKFLEELYFSGRSDSETSPNHRRRKILRGSNWT</sequence>
<evidence type="ECO:0000313" key="3">
    <source>
        <dbReference type="Proteomes" id="UP000288805"/>
    </source>
</evidence>
<dbReference type="EMBL" id="QGNW01000031">
    <property type="protein sequence ID" value="RVX11392.1"/>
    <property type="molecule type" value="Genomic_DNA"/>
</dbReference>
<dbReference type="Proteomes" id="UP000288805">
    <property type="component" value="Unassembled WGS sequence"/>
</dbReference>
<evidence type="ECO:0000256" key="1">
    <source>
        <dbReference type="SAM" id="MobiDB-lite"/>
    </source>
</evidence>
<evidence type="ECO:0008006" key="4">
    <source>
        <dbReference type="Google" id="ProtNLM"/>
    </source>
</evidence>
<comment type="caution">
    <text evidence="2">The sequence shown here is derived from an EMBL/GenBank/DDBJ whole genome shotgun (WGS) entry which is preliminary data.</text>
</comment>